<feature type="region of interest" description="Disordered" evidence="1">
    <location>
        <begin position="1"/>
        <end position="63"/>
    </location>
</feature>
<dbReference type="EMBL" id="CM003532">
    <property type="protein sequence ID" value="RCV25293.1"/>
    <property type="molecule type" value="Genomic_DNA"/>
</dbReference>
<evidence type="ECO:0000313" key="2">
    <source>
        <dbReference type="EMBL" id="RCV25293.1"/>
    </source>
</evidence>
<organism evidence="2">
    <name type="scientific">Setaria italica</name>
    <name type="common">Foxtail millet</name>
    <name type="synonym">Panicum italicum</name>
    <dbReference type="NCBI Taxonomy" id="4555"/>
    <lineage>
        <taxon>Eukaryota</taxon>
        <taxon>Viridiplantae</taxon>
        <taxon>Streptophyta</taxon>
        <taxon>Embryophyta</taxon>
        <taxon>Tracheophyta</taxon>
        <taxon>Spermatophyta</taxon>
        <taxon>Magnoliopsida</taxon>
        <taxon>Liliopsida</taxon>
        <taxon>Poales</taxon>
        <taxon>Poaceae</taxon>
        <taxon>PACMAD clade</taxon>
        <taxon>Panicoideae</taxon>
        <taxon>Panicodae</taxon>
        <taxon>Paniceae</taxon>
        <taxon>Cenchrinae</taxon>
        <taxon>Setaria</taxon>
    </lineage>
</organism>
<protein>
    <submittedName>
        <fullName evidence="2">Uncharacterized protein</fullName>
    </submittedName>
</protein>
<dbReference type="AlphaFoldDB" id="A0A368R581"/>
<dbReference type="EMBL" id="CM003532">
    <property type="protein sequence ID" value="RCV25294.1"/>
    <property type="molecule type" value="Genomic_DNA"/>
</dbReference>
<proteinExistence type="predicted"/>
<feature type="compositionally biased region" description="Polar residues" evidence="1">
    <location>
        <begin position="29"/>
        <end position="40"/>
    </location>
</feature>
<feature type="region of interest" description="Disordered" evidence="1">
    <location>
        <begin position="104"/>
        <end position="215"/>
    </location>
</feature>
<feature type="compositionally biased region" description="Pro residues" evidence="1">
    <location>
        <begin position="193"/>
        <end position="209"/>
    </location>
</feature>
<name>A0A368R581_SETIT</name>
<evidence type="ECO:0000256" key="1">
    <source>
        <dbReference type="SAM" id="MobiDB-lite"/>
    </source>
</evidence>
<accession>A0A368R581</accession>
<reference evidence="2" key="2">
    <citation type="submission" date="2015-07" db="EMBL/GenBank/DDBJ databases">
        <authorList>
            <person name="Noorani M."/>
        </authorList>
    </citation>
    <scope>NUCLEOTIDE SEQUENCE</scope>
    <source>
        <strain evidence="2">Yugu1</strain>
    </source>
</reference>
<sequence>MDLHPALVETGKPLMPSSAWVRGGRGQPRSPTLPQLTSRAIPSPASYSAALPGPAPPKVGAGQGERIYLHAGAADGGEADPLQRTAAEAYLSSPRRRLSACRTPQPWFRRRRPALSSGGAMSHTGGGPPSPPIEPAAPSFASPRASRPSPATTPSGPSSPPGARSFLAGARRSPSAVTFSIPASAVSPGRFAPRPPPLRDLASLPPPSDPQVISPNCLASGPARCTTMQLPISRALPQRRR</sequence>
<gene>
    <name evidence="2" type="ORF">SETIT_5G154900v2</name>
</gene>
<reference evidence="2" key="1">
    <citation type="journal article" date="2012" name="Nat. Biotechnol.">
        <title>Reference genome sequence of the model plant Setaria.</title>
        <authorList>
            <person name="Bennetzen J.L."/>
            <person name="Schmutz J."/>
            <person name="Wang H."/>
            <person name="Percifield R."/>
            <person name="Hawkins J."/>
            <person name="Pontaroli A.C."/>
            <person name="Estep M."/>
            <person name="Feng L."/>
            <person name="Vaughn J.N."/>
            <person name="Grimwood J."/>
            <person name="Jenkins J."/>
            <person name="Barry K."/>
            <person name="Lindquist E."/>
            <person name="Hellsten U."/>
            <person name="Deshpande S."/>
            <person name="Wang X."/>
            <person name="Wu X."/>
            <person name="Mitros T."/>
            <person name="Triplett J."/>
            <person name="Yang X."/>
            <person name="Ye C.Y."/>
            <person name="Mauro-Herrera M."/>
            <person name="Wang L."/>
            <person name="Li P."/>
            <person name="Sharma M."/>
            <person name="Sharma R."/>
            <person name="Ronald P.C."/>
            <person name="Panaud O."/>
            <person name="Kellogg E.A."/>
            <person name="Brutnell T.P."/>
            <person name="Doust A.N."/>
            <person name="Tuskan G.A."/>
            <person name="Rokhsar D."/>
            <person name="Devos K.M."/>
        </authorList>
    </citation>
    <scope>NUCLEOTIDE SEQUENCE [LARGE SCALE GENOMIC DNA]</scope>
    <source>
        <strain evidence="2">Yugu1</strain>
    </source>
</reference>
<feature type="compositionally biased region" description="Low complexity" evidence="1">
    <location>
        <begin position="136"/>
        <end position="166"/>
    </location>
</feature>